<proteinExistence type="inferred from homology"/>
<feature type="region of interest" description="Disordered" evidence="4">
    <location>
        <begin position="444"/>
        <end position="484"/>
    </location>
</feature>
<dbReference type="AlphaFoldDB" id="A0A836CHX0"/>
<feature type="region of interest" description="Disordered" evidence="4">
    <location>
        <begin position="1078"/>
        <end position="1135"/>
    </location>
</feature>
<feature type="compositionally biased region" description="Low complexity" evidence="4">
    <location>
        <begin position="465"/>
        <end position="484"/>
    </location>
</feature>
<feature type="compositionally biased region" description="Low complexity" evidence="4">
    <location>
        <begin position="1091"/>
        <end position="1115"/>
    </location>
</feature>
<name>A0A836CHX0_9STRA</name>
<feature type="region of interest" description="Disordered" evidence="4">
    <location>
        <begin position="505"/>
        <end position="568"/>
    </location>
</feature>
<evidence type="ECO:0000256" key="3">
    <source>
        <dbReference type="SAM" id="Coils"/>
    </source>
</evidence>
<dbReference type="EMBL" id="JAFCMP010000119">
    <property type="protein sequence ID" value="KAG5185843.1"/>
    <property type="molecule type" value="Genomic_DNA"/>
</dbReference>
<feature type="transmembrane region" description="Helical" evidence="5">
    <location>
        <begin position="43"/>
        <end position="65"/>
    </location>
</feature>
<feature type="compositionally biased region" description="Basic residues" evidence="4">
    <location>
        <begin position="509"/>
        <end position="520"/>
    </location>
</feature>
<dbReference type="Gene3D" id="3.40.50.300">
    <property type="entry name" value="P-loop containing nucleotide triphosphate hydrolases"/>
    <property type="match status" value="3"/>
</dbReference>
<feature type="coiled-coil region" evidence="3">
    <location>
        <begin position="358"/>
        <end position="388"/>
    </location>
</feature>
<feature type="domain" description="Sulfotransferase" evidence="6">
    <location>
        <begin position="572"/>
        <end position="824"/>
    </location>
</feature>
<protein>
    <recommendedName>
        <fullName evidence="6">Sulfotransferase domain-containing protein</fullName>
    </recommendedName>
</protein>
<keyword evidence="5" id="KW-1133">Transmembrane helix</keyword>
<accession>A0A836CHX0</accession>
<keyword evidence="8" id="KW-1185">Reference proteome</keyword>
<reference evidence="7" key="1">
    <citation type="submission" date="2021-02" db="EMBL/GenBank/DDBJ databases">
        <title>First Annotated Genome of the Yellow-green Alga Tribonema minus.</title>
        <authorList>
            <person name="Mahan K.M."/>
        </authorList>
    </citation>
    <scope>NUCLEOTIDE SEQUENCE</scope>
    <source>
        <strain evidence="7">UTEX B ZZ1240</strain>
    </source>
</reference>
<dbReference type="Pfam" id="PF00685">
    <property type="entry name" value="Sulfotransfer_1"/>
    <property type="match status" value="2"/>
</dbReference>
<keyword evidence="3" id="KW-0175">Coiled coil</keyword>
<evidence type="ECO:0000259" key="6">
    <source>
        <dbReference type="Pfam" id="PF00685"/>
    </source>
</evidence>
<keyword evidence="5" id="KW-0472">Membrane</keyword>
<evidence type="ECO:0000256" key="5">
    <source>
        <dbReference type="SAM" id="Phobius"/>
    </source>
</evidence>
<dbReference type="SUPFAM" id="SSF52540">
    <property type="entry name" value="P-loop containing nucleoside triphosphate hydrolases"/>
    <property type="match status" value="1"/>
</dbReference>
<sequence>MVLGPKALDGSNAERAAEKEKARSFRNVSASTAFDAWADYQSAAVLAMCIALFAALCSSLLLSTVMTRRKQERQGGFGFNRPWVSRRRRLPHQFCICGSGAPQMLVIRQLRADLKVADEEYTDSELSADLTAVMQQLHGEQDRHVDSICVYEDTPDQMLIAEVGDPKALLAMHAARSTAAVHGVRRQLSAECGANACTATIYMGTTGAHAACWTLQDMGSAGAQELGAARSELAALRALIPAADDPCAIEKLRALHQTLKLNQAGDNDVTAEQLSSAEDTSNEETTSEVNEAATPVTANIEETAAAAAASVAPQSLHDKGLLAAAMGMLAMATRGSGSYRCDAPLSPAALLEACGAVAAQLESTKEALAKERESLRALRSAVRRAQQMADAQRVAGGTGTIEGRVALLFKSGLDVTLVLRGSGRPCSAEHRCAAAAADADAVAPHSARRAAHPRVLSLPPPPPLRTSSADAPARAASPGSADGGCQACGGGGGGGGGGGDCYCGSPGHARGRRRQRRYRARARDEEGRGSSSRSRSTSAHPPSSPGGCCEGDAPRAMGGEGTASGGDFETRDSDAFICTYVKSGTTWTQQIVNLLMHEGRDPPKSYTEAVPWLEAVAAGGILGAFMLGALTESSYTEAVPWLEAAAAADSSYTEAVPWLEAAAAGGVLGAREALTDSLIDRLSYSFYECLDVCSVVSYTEAVPWLEAAVAGGSYTEAVPWLEAAAAGGVLGAREATGWTLEAINAAPSPRFFKTHAVVADLPRGRAKGLKDVLVSLYHHARNKPDFNFNGDMGDMLAHFTAGTCENGDWFKHVLEWWAEAKKVRVNLENGNWFKHVLEWWAEAQKDPEHVLCLKYEDLIAEPLRGVRSIAQFLGLPHADSVLQAVVDKSSIDAMRKDSKAAAAVGFDHLRRGGAGGWREALTARQSDAFDALYRARMAGSGLAFDFGEGLVIKGPLLVSGGGSAQQRRRQRSAASGSGLAFAFGGGLVMSATPAARGDGGSGGAPQRRQRQCSAATRLNALYRARMAGSGLTFNFGGGLVKRAVAVLSSNDGNAQQQRWWTLAGASSCERRQRRAAMAAAAVRSSGGGSDQRQQQQQQRQHSAAAAAVQQQQQQQQRRRQRSAAMAVLSSSGNSAQRWWQRSTAVTVLSGSGSAQ</sequence>
<dbReference type="Proteomes" id="UP000664859">
    <property type="component" value="Unassembled WGS sequence"/>
</dbReference>
<dbReference type="PANTHER" id="PTHR11783">
    <property type="entry name" value="SULFOTRANSFERASE SULT"/>
    <property type="match status" value="1"/>
</dbReference>
<evidence type="ECO:0000313" key="8">
    <source>
        <dbReference type="Proteomes" id="UP000664859"/>
    </source>
</evidence>
<feature type="compositionally biased region" description="Low complexity" evidence="4">
    <location>
        <begin position="529"/>
        <end position="541"/>
    </location>
</feature>
<evidence type="ECO:0000313" key="7">
    <source>
        <dbReference type="EMBL" id="KAG5185843.1"/>
    </source>
</evidence>
<comment type="caution">
    <text evidence="7">The sequence shown here is derived from an EMBL/GenBank/DDBJ whole genome shotgun (WGS) entry which is preliminary data.</text>
</comment>
<dbReference type="OrthoDB" id="205623at2759"/>
<evidence type="ECO:0000256" key="1">
    <source>
        <dbReference type="ARBA" id="ARBA00005771"/>
    </source>
</evidence>
<keyword evidence="5" id="KW-0812">Transmembrane</keyword>
<comment type="similarity">
    <text evidence="1">Belongs to the sulfotransferase 1 family.</text>
</comment>
<feature type="domain" description="Sulfotransferase" evidence="6">
    <location>
        <begin position="829"/>
        <end position="941"/>
    </location>
</feature>
<keyword evidence="2" id="KW-0808">Transferase</keyword>
<dbReference type="InterPro" id="IPR000863">
    <property type="entry name" value="Sulfotransferase_dom"/>
</dbReference>
<dbReference type="InterPro" id="IPR027417">
    <property type="entry name" value="P-loop_NTPase"/>
</dbReference>
<evidence type="ECO:0000256" key="4">
    <source>
        <dbReference type="SAM" id="MobiDB-lite"/>
    </source>
</evidence>
<organism evidence="7 8">
    <name type="scientific">Tribonema minus</name>
    <dbReference type="NCBI Taxonomy" id="303371"/>
    <lineage>
        <taxon>Eukaryota</taxon>
        <taxon>Sar</taxon>
        <taxon>Stramenopiles</taxon>
        <taxon>Ochrophyta</taxon>
        <taxon>PX clade</taxon>
        <taxon>Xanthophyceae</taxon>
        <taxon>Tribonematales</taxon>
        <taxon>Tribonemataceae</taxon>
        <taxon>Tribonema</taxon>
    </lineage>
</organism>
<gene>
    <name evidence="7" type="ORF">JKP88DRAFT_354042</name>
</gene>
<dbReference type="GO" id="GO:0008146">
    <property type="term" value="F:sulfotransferase activity"/>
    <property type="evidence" value="ECO:0007669"/>
    <property type="project" value="InterPro"/>
</dbReference>
<feature type="region of interest" description="Disordered" evidence="4">
    <location>
        <begin position="266"/>
        <end position="291"/>
    </location>
</feature>
<evidence type="ECO:0000256" key="2">
    <source>
        <dbReference type="ARBA" id="ARBA00022679"/>
    </source>
</evidence>